<name>A0A7W8NQ81_9DEIO</name>
<sequence length="540" mass="60106">MNDAAPAPLSLLRSGHIGQLHTFLNGRQGQFEAGEIGERDLLSAFQPFDSSDLTLAEGFRSWLSEHPDAYAPHVAMAAWFLGRGWEARGHMTSNLVSDQGWRALQHFLAQADAFAHRATTLTANPLVAATILGRVSGTRGCDLTLDDVQRQAYPEWFTRGVHDNPGSYTLRRLMLLNLRAEWGGSEEHMLTFVRQQQEARLLSDMDVQRLWAEFHSHVSHHALHFANDPVLGVERARLAADLHPAQSEQLFIALSHARAVTAERLEALRRFLTAAEQDDTITPHGNFAWALHNSGDWALPETPRIGALLTRAAGAGDPDAAVMLGRLQLTHPNWRLPDALPLLKAARDQGHTEAAETIVYLRGLVTHPTESDAAQKRDDILQAANLMSGEMSWEVYRQYDDYERQFALEPRQKYRYLHRAADAGDNDARLELAQQLRAGNVELGEDDVLRPVDTAPLQGSLDYAKHLLERAAGSGHAASGKVLKKTSDRDWQAATARRPALRPMSHVPAPARSGFRLSWWHWLAGIAVVRLIASLFGHQW</sequence>
<organism evidence="2 3">
    <name type="scientific">Deinococcus metalli</name>
    <dbReference type="NCBI Taxonomy" id="1141878"/>
    <lineage>
        <taxon>Bacteria</taxon>
        <taxon>Thermotogati</taxon>
        <taxon>Deinococcota</taxon>
        <taxon>Deinococci</taxon>
        <taxon>Deinococcales</taxon>
        <taxon>Deinococcaceae</taxon>
        <taxon>Deinococcus</taxon>
    </lineage>
</organism>
<dbReference type="InterPro" id="IPR011990">
    <property type="entry name" value="TPR-like_helical_dom_sf"/>
</dbReference>
<dbReference type="Proteomes" id="UP000619376">
    <property type="component" value="Unassembled WGS sequence"/>
</dbReference>
<reference evidence="1" key="4">
    <citation type="submission" date="2024-05" db="EMBL/GenBank/DDBJ databases">
        <authorList>
            <person name="Sun Q."/>
            <person name="Zhou Y."/>
        </authorList>
    </citation>
    <scope>NUCLEOTIDE SEQUENCE</scope>
    <source>
        <strain evidence="1">CGMCC 1.18437</strain>
    </source>
</reference>
<protein>
    <recommendedName>
        <fullName evidence="5">DUF4034 domain-containing protein</fullName>
    </recommendedName>
</protein>
<comment type="caution">
    <text evidence="2">The sequence shown here is derived from an EMBL/GenBank/DDBJ whole genome shotgun (WGS) entry which is preliminary data.</text>
</comment>
<evidence type="ECO:0008006" key="5">
    <source>
        <dbReference type="Google" id="ProtNLM"/>
    </source>
</evidence>
<dbReference type="EMBL" id="JACHFK010000001">
    <property type="protein sequence ID" value="MBB5374857.1"/>
    <property type="molecule type" value="Genomic_DNA"/>
</dbReference>
<dbReference type="EMBL" id="BNAJ01000001">
    <property type="protein sequence ID" value="GHF33175.1"/>
    <property type="molecule type" value="Genomic_DNA"/>
</dbReference>
<dbReference type="RefSeq" id="WP_184109124.1">
    <property type="nucleotide sequence ID" value="NZ_BNAJ01000001.1"/>
</dbReference>
<accession>A0A7W8NQ81</accession>
<reference evidence="4" key="2">
    <citation type="journal article" date="2019" name="Int. J. Syst. Evol. Microbiol.">
        <title>The Global Catalogue of Microorganisms (GCM) 10K type strain sequencing project: providing services to taxonomists for standard genome sequencing and annotation.</title>
        <authorList>
            <consortium name="The Broad Institute Genomics Platform"/>
            <consortium name="The Broad Institute Genome Sequencing Center for Infectious Disease"/>
            <person name="Wu L."/>
            <person name="Ma J."/>
        </authorList>
    </citation>
    <scope>NUCLEOTIDE SEQUENCE [LARGE SCALE GENOMIC DNA]</scope>
    <source>
        <strain evidence="4">CGMCC 1.18437</strain>
    </source>
</reference>
<reference evidence="2 3" key="3">
    <citation type="submission" date="2020-08" db="EMBL/GenBank/DDBJ databases">
        <title>Genomic Encyclopedia of Type Strains, Phase IV (KMG-IV): sequencing the most valuable type-strain genomes for metagenomic binning, comparative biology and taxonomic classification.</title>
        <authorList>
            <person name="Goeker M."/>
        </authorList>
    </citation>
    <scope>NUCLEOTIDE SEQUENCE [LARGE SCALE GENOMIC DNA]</scope>
    <source>
        <strain evidence="2 3">DSM 27521</strain>
    </source>
</reference>
<dbReference type="Proteomes" id="UP000539473">
    <property type="component" value="Unassembled WGS sequence"/>
</dbReference>
<evidence type="ECO:0000313" key="1">
    <source>
        <dbReference type="EMBL" id="GHF33175.1"/>
    </source>
</evidence>
<proteinExistence type="predicted"/>
<keyword evidence="4" id="KW-1185">Reference proteome</keyword>
<evidence type="ECO:0000313" key="3">
    <source>
        <dbReference type="Proteomes" id="UP000539473"/>
    </source>
</evidence>
<evidence type="ECO:0000313" key="4">
    <source>
        <dbReference type="Proteomes" id="UP000619376"/>
    </source>
</evidence>
<evidence type="ECO:0000313" key="2">
    <source>
        <dbReference type="EMBL" id="MBB5374857.1"/>
    </source>
</evidence>
<dbReference type="Gene3D" id="1.25.40.10">
    <property type="entry name" value="Tetratricopeptide repeat domain"/>
    <property type="match status" value="1"/>
</dbReference>
<reference evidence="1" key="1">
    <citation type="journal article" date="2014" name="Int. J. Syst. Evol. Microbiol.">
        <title>Complete genome of a new Firmicutes species belonging to the dominant human colonic microbiota ('Ruminococcus bicirculans') reveals two chromosomes and a selective capacity to utilize plant glucans.</title>
        <authorList>
            <consortium name="NISC Comparative Sequencing Program"/>
            <person name="Wegmann U."/>
            <person name="Louis P."/>
            <person name="Goesmann A."/>
            <person name="Henrissat B."/>
            <person name="Duncan S.H."/>
            <person name="Flint H.J."/>
        </authorList>
    </citation>
    <scope>NUCLEOTIDE SEQUENCE</scope>
    <source>
        <strain evidence="1">CGMCC 1.18437</strain>
    </source>
</reference>
<dbReference type="AlphaFoldDB" id="A0A7W8NQ81"/>
<gene>
    <name evidence="1" type="ORF">GCM10017781_07410</name>
    <name evidence="2" type="ORF">HNQ07_000301</name>
</gene>